<organism evidence="3 4">
    <name type="scientific">Mycolicibacterium doricum</name>
    <dbReference type="NCBI Taxonomy" id="126673"/>
    <lineage>
        <taxon>Bacteria</taxon>
        <taxon>Bacillati</taxon>
        <taxon>Actinomycetota</taxon>
        <taxon>Actinomycetes</taxon>
        <taxon>Mycobacteriales</taxon>
        <taxon>Mycobacteriaceae</taxon>
        <taxon>Mycolicibacterium</taxon>
    </lineage>
</organism>
<evidence type="ECO:0000313" key="4">
    <source>
        <dbReference type="Proteomes" id="UP000467201"/>
    </source>
</evidence>
<keyword evidence="2" id="KW-0472">Membrane</keyword>
<dbReference type="KEGG" id="mdr:MDOR_21180"/>
<protein>
    <submittedName>
        <fullName evidence="3">Uncharacterized protein</fullName>
    </submittedName>
</protein>
<feature type="compositionally biased region" description="Polar residues" evidence="1">
    <location>
        <begin position="42"/>
        <end position="61"/>
    </location>
</feature>
<gene>
    <name evidence="3" type="ORF">MDOR_21180</name>
</gene>
<keyword evidence="2" id="KW-1133">Transmembrane helix</keyword>
<evidence type="ECO:0000313" key="3">
    <source>
        <dbReference type="EMBL" id="BBZ07949.1"/>
    </source>
</evidence>
<sequence>MRPKTDEVGRLLGLQWGSGFVVVIAVPAASGIKARRKAKTVMRQSRSARTSTTEQPTAIAA</sequence>
<feature type="region of interest" description="Disordered" evidence="1">
    <location>
        <begin position="40"/>
        <end position="61"/>
    </location>
</feature>
<feature type="transmembrane region" description="Helical" evidence="2">
    <location>
        <begin position="12"/>
        <end position="32"/>
    </location>
</feature>
<evidence type="ECO:0000256" key="1">
    <source>
        <dbReference type="SAM" id="MobiDB-lite"/>
    </source>
</evidence>
<dbReference type="AlphaFoldDB" id="A0A7I7VRN7"/>
<reference evidence="3 4" key="1">
    <citation type="journal article" date="2019" name="Emerg. Microbes Infect.">
        <title>Comprehensive subspecies identification of 175 nontuberculous mycobacteria species based on 7547 genomic profiles.</title>
        <authorList>
            <person name="Matsumoto Y."/>
            <person name="Kinjo T."/>
            <person name="Motooka D."/>
            <person name="Nabeya D."/>
            <person name="Jung N."/>
            <person name="Uechi K."/>
            <person name="Horii T."/>
            <person name="Iida T."/>
            <person name="Fujita J."/>
            <person name="Nakamura S."/>
        </authorList>
    </citation>
    <scope>NUCLEOTIDE SEQUENCE [LARGE SCALE GENOMIC DNA]</scope>
    <source>
        <strain evidence="3 4">JCM 12405</strain>
    </source>
</reference>
<evidence type="ECO:0000256" key="2">
    <source>
        <dbReference type="SAM" id="Phobius"/>
    </source>
</evidence>
<accession>A0A7I7VRN7</accession>
<dbReference type="Proteomes" id="UP000467201">
    <property type="component" value="Chromosome"/>
</dbReference>
<proteinExistence type="predicted"/>
<dbReference type="EMBL" id="AP022605">
    <property type="protein sequence ID" value="BBZ07949.1"/>
    <property type="molecule type" value="Genomic_DNA"/>
</dbReference>
<keyword evidence="2" id="KW-0812">Transmembrane</keyword>
<name>A0A7I7VRN7_9MYCO</name>